<dbReference type="Proteomes" id="UP000292859">
    <property type="component" value="Unassembled WGS sequence"/>
</dbReference>
<evidence type="ECO:0000256" key="2">
    <source>
        <dbReference type="ARBA" id="ARBA00022723"/>
    </source>
</evidence>
<dbReference type="InterPro" id="IPR050067">
    <property type="entry name" value="IPM_dehydratase_rel_enz"/>
</dbReference>
<dbReference type="Gene3D" id="3.30.499.10">
    <property type="entry name" value="Aconitase, domain 3"/>
    <property type="match status" value="1"/>
</dbReference>
<feature type="region of interest" description="Disordered" evidence="6">
    <location>
        <begin position="96"/>
        <end position="136"/>
    </location>
</feature>
<evidence type="ECO:0000256" key="4">
    <source>
        <dbReference type="ARBA" id="ARBA00023014"/>
    </source>
</evidence>
<accession>A0ABY1YK08</accession>
<evidence type="ECO:0000256" key="5">
    <source>
        <dbReference type="ARBA" id="ARBA00023239"/>
    </source>
</evidence>
<evidence type="ECO:0000313" key="8">
    <source>
        <dbReference type="EMBL" id="TBN49583.1"/>
    </source>
</evidence>
<dbReference type="EMBL" id="SIRL01000007">
    <property type="protein sequence ID" value="TBN49583.1"/>
    <property type="molecule type" value="Genomic_DNA"/>
</dbReference>
<dbReference type="SUPFAM" id="SSF53732">
    <property type="entry name" value="Aconitase iron-sulfur domain"/>
    <property type="match status" value="1"/>
</dbReference>
<dbReference type="Pfam" id="PF00330">
    <property type="entry name" value="Aconitase"/>
    <property type="match status" value="1"/>
</dbReference>
<dbReference type="InterPro" id="IPR001030">
    <property type="entry name" value="Acoase/IPM_deHydtase_lsu_aba"/>
</dbReference>
<evidence type="ECO:0000259" key="7">
    <source>
        <dbReference type="Pfam" id="PF00330"/>
    </source>
</evidence>
<keyword evidence="5" id="KW-0456">Lyase</keyword>
<sequence length="250" mass="27405">MTLAQKIIARHVLTSGKQQWNMQPGSSGFVQADFRFMHDMHTDRAANILDRVKGRDDALFDRINRDVREPLFLCASVAKPCEPRFAAADCPFGPQTPELRASPWADRPRLPGRRGGQQGDQPGHDGRAICPSRTVDRGDRQSHTAFRLFRLLCQGVGTTDMCNAFPTGPIRLTMAGSVLVELTGKPQNGVTSKDIALALLTMPVIPKGACVDRIDDFAGPAITAMSTDEHTTLTNMIAEFGGLMPLRPRR</sequence>
<evidence type="ECO:0000313" key="9">
    <source>
        <dbReference type="Proteomes" id="UP000292859"/>
    </source>
</evidence>
<dbReference type="RefSeq" id="WP_089388543.1">
    <property type="nucleotide sequence ID" value="NZ_FZNM01000009.1"/>
</dbReference>
<evidence type="ECO:0000256" key="1">
    <source>
        <dbReference type="ARBA" id="ARBA00011271"/>
    </source>
</evidence>
<keyword evidence="2" id="KW-0479">Metal-binding</keyword>
<comment type="caution">
    <text evidence="8">The sequence shown here is derived from an EMBL/GenBank/DDBJ whole genome shotgun (WGS) entry which is preliminary data.</text>
</comment>
<reference evidence="8 9" key="1">
    <citation type="submission" date="2019-02" db="EMBL/GenBank/DDBJ databases">
        <authorList>
            <person name="Zhang G."/>
        </authorList>
    </citation>
    <scope>NUCLEOTIDE SEQUENCE [LARGE SCALE GENOMIC DNA]</scope>
    <source>
        <strain evidence="8 9">CMB17</strain>
    </source>
</reference>
<feature type="domain" description="Aconitase/3-isopropylmalate dehydratase large subunit alpha/beta/alpha" evidence="7">
    <location>
        <begin position="142"/>
        <end position="244"/>
    </location>
</feature>
<evidence type="ECO:0000256" key="3">
    <source>
        <dbReference type="ARBA" id="ARBA00023004"/>
    </source>
</evidence>
<proteinExistence type="predicted"/>
<keyword evidence="9" id="KW-1185">Reference proteome</keyword>
<comment type="subunit">
    <text evidence="1">Heterodimer of LeuC and LeuD.</text>
</comment>
<keyword evidence="4" id="KW-0411">Iron-sulfur</keyword>
<keyword evidence="3" id="KW-0408">Iron</keyword>
<evidence type="ECO:0000256" key="6">
    <source>
        <dbReference type="SAM" id="MobiDB-lite"/>
    </source>
</evidence>
<gene>
    <name evidence="8" type="ORF">EYF88_10935</name>
</gene>
<dbReference type="PANTHER" id="PTHR43822:SF2">
    <property type="entry name" value="HOMOACONITASE, MITOCHONDRIAL"/>
    <property type="match status" value="1"/>
</dbReference>
<protein>
    <recommendedName>
        <fullName evidence="7">Aconitase/3-isopropylmalate dehydratase large subunit alpha/beta/alpha domain-containing protein</fullName>
    </recommendedName>
</protein>
<dbReference type="InterPro" id="IPR036008">
    <property type="entry name" value="Aconitase_4Fe-4S_dom"/>
</dbReference>
<organism evidence="8 9">
    <name type="scientific">Paracoccus sediminis</name>
    <dbReference type="NCBI Taxonomy" id="1214787"/>
    <lineage>
        <taxon>Bacteria</taxon>
        <taxon>Pseudomonadati</taxon>
        <taxon>Pseudomonadota</taxon>
        <taxon>Alphaproteobacteria</taxon>
        <taxon>Rhodobacterales</taxon>
        <taxon>Paracoccaceae</taxon>
        <taxon>Paracoccus</taxon>
    </lineage>
</organism>
<dbReference type="PANTHER" id="PTHR43822">
    <property type="entry name" value="HOMOACONITASE, MITOCHONDRIAL-RELATED"/>
    <property type="match status" value="1"/>
</dbReference>
<dbReference type="InterPro" id="IPR015931">
    <property type="entry name" value="Acnase/IPM_dHydase_lsu_aba_1/3"/>
</dbReference>
<name>A0ABY1YK08_9RHOB</name>